<reference evidence="4" key="1">
    <citation type="submission" date="2022-11" db="UniProtKB">
        <authorList>
            <consortium name="WormBaseParasite"/>
        </authorList>
    </citation>
    <scope>IDENTIFICATION</scope>
</reference>
<proteinExistence type="predicted"/>
<dbReference type="Proteomes" id="UP000887566">
    <property type="component" value="Unplaced"/>
</dbReference>
<keyword evidence="2" id="KW-1133">Transmembrane helix</keyword>
<organism evidence="3 4">
    <name type="scientific">Plectus sambesii</name>
    <dbReference type="NCBI Taxonomy" id="2011161"/>
    <lineage>
        <taxon>Eukaryota</taxon>
        <taxon>Metazoa</taxon>
        <taxon>Ecdysozoa</taxon>
        <taxon>Nematoda</taxon>
        <taxon>Chromadorea</taxon>
        <taxon>Plectida</taxon>
        <taxon>Plectina</taxon>
        <taxon>Plectoidea</taxon>
        <taxon>Plectidae</taxon>
        <taxon>Plectus</taxon>
    </lineage>
</organism>
<evidence type="ECO:0000256" key="2">
    <source>
        <dbReference type="SAM" id="Phobius"/>
    </source>
</evidence>
<evidence type="ECO:0000256" key="1">
    <source>
        <dbReference type="SAM" id="MobiDB-lite"/>
    </source>
</evidence>
<feature type="region of interest" description="Disordered" evidence="1">
    <location>
        <begin position="82"/>
        <end position="127"/>
    </location>
</feature>
<keyword evidence="2" id="KW-0472">Membrane</keyword>
<keyword evidence="3" id="KW-1185">Reference proteome</keyword>
<name>A0A914VZ14_9BILA</name>
<sequence length="208" mass="22162">MIYVIIVFWQGLWQVWPLVLLVAASVGAYLASSTPALPASSPVLAEKDDCVALLTREAHELKSNDTSVEPKLSADLYGRNLLNKKEGAPPSTIKESSESSQTLDEQDADKGAGTGGGGGGVGGLKHENTVVRVDTTASKTMAGTAQLAQQQTVVSAPCELSLNAQSSRARLLLPKSLRSFDYPQLSVIHLHTHCLLIDSATPFFTYLQ</sequence>
<feature type="transmembrane region" description="Helical" evidence="2">
    <location>
        <begin position="12"/>
        <end position="31"/>
    </location>
</feature>
<dbReference type="WBParaSite" id="PSAMB.scaffold2693size21766.g18884.t1">
    <property type="protein sequence ID" value="PSAMB.scaffold2693size21766.g18884.t1"/>
    <property type="gene ID" value="PSAMB.scaffold2693size21766.g18884"/>
</dbReference>
<evidence type="ECO:0000313" key="3">
    <source>
        <dbReference type="Proteomes" id="UP000887566"/>
    </source>
</evidence>
<evidence type="ECO:0000313" key="4">
    <source>
        <dbReference type="WBParaSite" id="PSAMB.scaffold2693size21766.g18884.t1"/>
    </source>
</evidence>
<feature type="compositionally biased region" description="Gly residues" evidence="1">
    <location>
        <begin position="112"/>
        <end position="123"/>
    </location>
</feature>
<accession>A0A914VZ14</accession>
<dbReference type="AlphaFoldDB" id="A0A914VZ14"/>
<keyword evidence="2" id="KW-0812">Transmembrane</keyword>
<protein>
    <submittedName>
        <fullName evidence="4">Uncharacterized protein</fullName>
    </submittedName>
</protein>